<dbReference type="Gene3D" id="1.10.30.50">
    <property type="match status" value="1"/>
</dbReference>
<reference evidence="6" key="1">
    <citation type="submission" date="2022-06" db="EMBL/GenBank/DDBJ databases">
        <title>Alkalicoccobacillus porphyridii sp. nov., isolated from a marine red alga, Porphyridium purpureum and reclassification of Shouchella plakortidis and Shouchella gibsonii as Alkalicoccobacillus plakortidis comb. nov. and Alkalicoccobacillus gibsonii comb. nov.</title>
        <authorList>
            <person name="Kim K.H."/>
            <person name="Lee J.K."/>
            <person name="Han D.M."/>
            <person name="Baek J.H."/>
            <person name="Jeon C.O."/>
        </authorList>
    </citation>
    <scope>NUCLEOTIDE SEQUENCE</scope>
    <source>
        <strain evidence="6">DSM 19153</strain>
    </source>
</reference>
<dbReference type="PANTHER" id="PTHR41286">
    <property type="entry name" value="HNH NUCLEASE YAJD-RELATED"/>
    <property type="match status" value="1"/>
</dbReference>
<keyword evidence="7" id="KW-1185">Reference proteome</keyword>
<name>A0ABT0XI76_9BACI</name>
<proteinExistence type="inferred from homology"/>
<feature type="domain" description="HNH nuclease" evidence="5">
    <location>
        <begin position="23"/>
        <end position="91"/>
    </location>
</feature>
<dbReference type="InterPro" id="IPR002711">
    <property type="entry name" value="HNH"/>
</dbReference>
<dbReference type="EMBL" id="JAMQJY010000001">
    <property type="protein sequence ID" value="MCM2675589.1"/>
    <property type="molecule type" value="Genomic_DNA"/>
</dbReference>
<dbReference type="PANTHER" id="PTHR41286:SF1">
    <property type="entry name" value="HNH NUCLEASE YAJD-RELATED"/>
    <property type="match status" value="1"/>
</dbReference>
<dbReference type="Proteomes" id="UP001203665">
    <property type="component" value="Unassembled WGS sequence"/>
</dbReference>
<keyword evidence="1" id="KW-0540">Nuclease</keyword>
<comment type="caution">
    <text evidence="6">The sequence shown here is derived from an EMBL/GenBank/DDBJ whole genome shotgun (WGS) entry which is preliminary data.</text>
</comment>
<evidence type="ECO:0000313" key="6">
    <source>
        <dbReference type="EMBL" id="MCM2675589.1"/>
    </source>
</evidence>
<evidence type="ECO:0000256" key="3">
    <source>
        <dbReference type="ARBA" id="ARBA00038412"/>
    </source>
</evidence>
<keyword evidence="6" id="KW-0255">Endonuclease</keyword>
<evidence type="ECO:0000313" key="7">
    <source>
        <dbReference type="Proteomes" id="UP001203665"/>
    </source>
</evidence>
<dbReference type="Pfam" id="PF01844">
    <property type="entry name" value="HNH"/>
    <property type="match status" value="1"/>
</dbReference>
<evidence type="ECO:0000256" key="1">
    <source>
        <dbReference type="ARBA" id="ARBA00022722"/>
    </source>
</evidence>
<comment type="similarity">
    <text evidence="3">Belongs to the HNH nuclease family.</text>
</comment>
<dbReference type="SMART" id="SM00507">
    <property type="entry name" value="HNHc"/>
    <property type="match status" value="1"/>
</dbReference>
<keyword evidence="2" id="KW-0378">Hydrolase</keyword>
<sequence>MIGDEYKSDNQKKQFYRSKDWESLRLEALERDNYECQECKRQGRVHVDSKKVDGERKLIELNVHHKYEIEQYPKLALMLDNLETLCLACHNKVHGKGFKPSKKKKWDDELW</sequence>
<organism evidence="6 7">
    <name type="scientific">Alkalicoccobacillus plakortidis</name>
    <dbReference type="NCBI Taxonomy" id="444060"/>
    <lineage>
        <taxon>Bacteria</taxon>
        <taxon>Bacillati</taxon>
        <taxon>Bacillota</taxon>
        <taxon>Bacilli</taxon>
        <taxon>Bacillales</taxon>
        <taxon>Bacillaceae</taxon>
        <taxon>Alkalicoccobacillus</taxon>
    </lineage>
</organism>
<dbReference type="GO" id="GO:0004519">
    <property type="term" value="F:endonuclease activity"/>
    <property type="evidence" value="ECO:0007669"/>
    <property type="project" value="UniProtKB-KW"/>
</dbReference>
<dbReference type="InterPro" id="IPR003615">
    <property type="entry name" value="HNH_nuc"/>
</dbReference>
<gene>
    <name evidence="6" type="ORF">NDM98_08845</name>
</gene>
<accession>A0ABT0XI76</accession>
<evidence type="ECO:0000256" key="4">
    <source>
        <dbReference type="ARBA" id="ARBA00040194"/>
    </source>
</evidence>
<evidence type="ECO:0000256" key="2">
    <source>
        <dbReference type="ARBA" id="ARBA00022801"/>
    </source>
</evidence>
<evidence type="ECO:0000259" key="5">
    <source>
        <dbReference type="SMART" id="SM00507"/>
    </source>
</evidence>
<protein>
    <recommendedName>
        <fullName evidence="4">Putative HNH nuclease YajD</fullName>
    </recommendedName>
</protein>